<comment type="caution">
    <text evidence="2">The sequence shown here is derived from an EMBL/GenBank/DDBJ whole genome shotgun (WGS) entry which is preliminary data.</text>
</comment>
<dbReference type="AlphaFoldDB" id="A0A9P0PZ48"/>
<protein>
    <submittedName>
        <fullName evidence="2">Uncharacterized protein</fullName>
    </submittedName>
</protein>
<feature type="compositionally biased region" description="Basic and acidic residues" evidence="1">
    <location>
        <begin position="204"/>
        <end position="216"/>
    </location>
</feature>
<dbReference type="OrthoDB" id="69711at2759"/>
<gene>
    <name evidence="2" type="ORF">ACAOBT_LOCUS28007</name>
</gene>
<name>A0A9P0PZ48_ACAOB</name>
<feature type="region of interest" description="Disordered" evidence="1">
    <location>
        <begin position="173"/>
        <end position="231"/>
    </location>
</feature>
<feature type="compositionally biased region" description="Basic and acidic residues" evidence="1">
    <location>
        <begin position="173"/>
        <end position="185"/>
    </location>
</feature>
<feature type="compositionally biased region" description="Polar residues" evidence="1">
    <location>
        <begin position="1"/>
        <end position="10"/>
    </location>
</feature>
<evidence type="ECO:0000313" key="3">
    <source>
        <dbReference type="Proteomes" id="UP001152888"/>
    </source>
</evidence>
<evidence type="ECO:0000313" key="2">
    <source>
        <dbReference type="EMBL" id="CAH2004442.1"/>
    </source>
</evidence>
<organism evidence="2 3">
    <name type="scientific">Acanthoscelides obtectus</name>
    <name type="common">Bean weevil</name>
    <name type="synonym">Bruchus obtectus</name>
    <dbReference type="NCBI Taxonomy" id="200917"/>
    <lineage>
        <taxon>Eukaryota</taxon>
        <taxon>Metazoa</taxon>
        <taxon>Ecdysozoa</taxon>
        <taxon>Arthropoda</taxon>
        <taxon>Hexapoda</taxon>
        <taxon>Insecta</taxon>
        <taxon>Pterygota</taxon>
        <taxon>Neoptera</taxon>
        <taxon>Endopterygota</taxon>
        <taxon>Coleoptera</taxon>
        <taxon>Polyphaga</taxon>
        <taxon>Cucujiformia</taxon>
        <taxon>Chrysomeloidea</taxon>
        <taxon>Chrysomelidae</taxon>
        <taxon>Bruchinae</taxon>
        <taxon>Bruchini</taxon>
        <taxon>Acanthoscelides</taxon>
    </lineage>
</organism>
<keyword evidence="3" id="KW-1185">Reference proteome</keyword>
<feature type="region of interest" description="Disordered" evidence="1">
    <location>
        <begin position="419"/>
        <end position="445"/>
    </location>
</feature>
<reference evidence="2" key="1">
    <citation type="submission" date="2022-03" db="EMBL/GenBank/DDBJ databases">
        <authorList>
            <person name="Sayadi A."/>
        </authorList>
    </citation>
    <scope>NUCLEOTIDE SEQUENCE</scope>
</reference>
<proteinExistence type="predicted"/>
<dbReference type="Proteomes" id="UP001152888">
    <property type="component" value="Unassembled WGS sequence"/>
</dbReference>
<evidence type="ECO:0000256" key="1">
    <source>
        <dbReference type="SAM" id="MobiDB-lite"/>
    </source>
</evidence>
<dbReference type="EMBL" id="CAKOFQ010007591">
    <property type="protein sequence ID" value="CAH2004442.1"/>
    <property type="molecule type" value="Genomic_DNA"/>
</dbReference>
<sequence length="637" mass="71615">MEGSSITSYYTPAEETYSPAPKGDEDDSVITISSDEDQDYTEYVVAKTPDYIKKEDRSCNSEVINILDDTADEKLDKLVDLSRSKKLNDSGMVETQFDQKGMQCSYKSERNSNDTRSTVESSDEEQDPPDISVEDGVIYKYNISENMSQSEEKIVPPRENYVSKKIGLHEKHRPLVDLSRSKKLNDSGMVETQFDQKGMQCSYKSERNFNDTRSTEESSDEEQDPPDISVEDGVIYKYNTSENMSQSEENIVPPRENYVSKKIGLHEKHRPVSDPTGQIRILLNDKEYRSPSIQNNCSDDEMSETEGLAEIDASHIHRQNKSLTYNISGSTTNSNNEAMNENRNLDCDTYKAYISSYKSSTDTPNYVHLDVSTDTSSNFDASCFYGDEPWDPEMDSTTDEGECETSHEQKLTEGLKIPTPVKSTARGSPLTHKIPTPVQSATGVSSSSHKTLVSVKQPTPILSPGRFLIQNSETTPQNMKSPQIFKHPEAVSVKKAKSVDKFKDIISPVRLYIQHSPVAHLKQNVVPHPSKSQVVCMKSSSSVNKKMDKLDTCKELPPVIYKPAEKKIVTMKSKQLFMPPSLGKHVVDPLVIKHEKKLNVKEVSRLTEKLGLDESELETDKNDESANMSVLCIKKNF</sequence>
<accession>A0A9P0PZ48</accession>
<feature type="compositionally biased region" description="Acidic residues" evidence="1">
    <location>
        <begin position="24"/>
        <end position="37"/>
    </location>
</feature>
<feature type="region of interest" description="Disordered" evidence="1">
    <location>
        <begin position="92"/>
        <end position="134"/>
    </location>
</feature>
<feature type="region of interest" description="Disordered" evidence="1">
    <location>
        <begin position="1"/>
        <end position="37"/>
    </location>
</feature>